<evidence type="ECO:0000313" key="3">
    <source>
        <dbReference type="Proteomes" id="UP000646827"/>
    </source>
</evidence>
<dbReference type="AlphaFoldDB" id="A0A8H7V499"/>
<accession>A0A8H7V499</accession>
<dbReference type="Proteomes" id="UP000646827">
    <property type="component" value="Unassembled WGS sequence"/>
</dbReference>
<reference evidence="2 3" key="1">
    <citation type="submission" date="2020-12" db="EMBL/GenBank/DDBJ databases">
        <title>Metabolic potential, ecology and presence of endohyphal bacteria is reflected in genomic diversity of Mucoromycotina.</title>
        <authorList>
            <person name="Muszewska A."/>
            <person name="Okrasinska A."/>
            <person name="Steczkiewicz K."/>
            <person name="Drgas O."/>
            <person name="Orlowska M."/>
            <person name="Perlinska-Lenart U."/>
            <person name="Aleksandrzak-Piekarczyk T."/>
            <person name="Szatraj K."/>
            <person name="Zielenkiewicz U."/>
            <person name="Pilsyk S."/>
            <person name="Malc E."/>
            <person name="Mieczkowski P."/>
            <person name="Kruszewska J.S."/>
            <person name="Biernat P."/>
            <person name="Pawlowska J."/>
        </authorList>
    </citation>
    <scope>NUCLEOTIDE SEQUENCE [LARGE SCALE GENOMIC DNA]</scope>
    <source>
        <strain evidence="2 3">CBS 142.35</strain>
    </source>
</reference>
<keyword evidence="3" id="KW-1185">Reference proteome</keyword>
<evidence type="ECO:0000259" key="1">
    <source>
        <dbReference type="Pfam" id="PF13843"/>
    </source>
</evidence>
<comment type="caution">
    <text evidence="2">The sequence shown here is derived from an EMBL/GenBank/DDBJ whole genome shotgun (WGS) entry which is preliminary data.</text>
</comment>
<proteinExistence type="predicted"/>
<evidence type="ECO:0000313" key="2">
    <source>
        <dbReference type="EMBL" id="KAG2209616.1"/>
    </source>
</evidence>
<protein>
    <recommendedName>
        <fullName evidence="1">PiggyBac transposable element-derived protein domain-containing protein</fullName>
    </recommendedName>
</protein>
<name>A0A8H7V499_9FUNG</name>
<sequence length="209" mass="23935">MPNIQKIPCKLYPVGQEYKTVADTMTCCIIRLDFTCDKLKGKFDDQHKAKAIASVARLTEPWHNSGRTIIADSWFGSLAMVRDMKNYHRLFSIMQVKKRLYYPKGMPKPDILQQLDKEFGRTLTYISLKDDVFVTALRDLKPKLVIANCSVTSVHCIESEKIVHRLKDGNKISRLISMLNRNSTLLGAVDTANNRQNNLLNFHDVMKTC</sequence>
<dbReference type="Pfam" id="PF13843">
    <property type="entry name" value="DDE_Tnp_1_7"/>
    <property type="match status" value="1"/>
</dbReference>
<dbReference type="OrthoDB" id="2286379at2759"/>
<gene>
    <name evidence="2" type="ORF">INT45_013877</name>
</gene>
<dbReference type="InterPro" id="IPR029526">
    <property type="entry name" value="PGBD"/>
</dbReference>
<dbReference type="EMBL" id="JAEPRB010000969">
    <property type="protein sequence ID" value="KAG2209616.1"/>
    <property type="molecule type" value="Genomic_DNA"/>
</dbReference>
<organism evidence="2 3">
    <name type="scientific">Circinella minor</name>
    <dbReference type="NCBI Taxonomy" id="1195481"/>
    <lineage>
        <taxon>Eukaryota</taxon>
        <taxon>Fungi</taxon>
        <taxon>Fungi incertae sedis</taxon>
        <taxon>Mucoromycota</taxon>
        <taxon>Mucoromycotina</taxon>
        <taxon>Mucoromycetes</taxon>
        <taxon>Mucorales</taxon>
        <taxon>Lichtheimiaceae</taxon>
        <taxon>Circinella</taxon>
    </lineage>
</organism>
<feature type="domain" description="PiggyBac transposable element-derived protein" evidence="1">
    <location>
        <begin position="3"/>
        <end position="162"/>
    </location>
</feature>